<dbReference type="Proteomes" id="UP000624159">
    <property type="component" value="Unassembled WGS sequence"/>
</dbReference>
<comment type="caution">
    <text evidence="1">The sequence shown here is derived from an EMBL/GenBank/DDBJ whole genome shotgun (WGS) entry which is preliminary data.</text>
</comment>
<keyword evidence="2" id="KW-1185">Reference proteome</keyword>
<evidence type="ECO:0000313" key="1">
    <source>
        <dbReference type="EMBL" id="MBH1931831.1"/>
    </source>
</evidence>
<protein>
    <submittedName>
        <fullName evidence="1">Uncharacterized protein</fullName>
    </submittedName>
</protein>
<organism evidence="1 2">
    <name type="scientific">Serratia rubidaea</name>
    <name type="common">Serratia marinorubra</name>
    <dbReference type="NCBI Taxonomy" id="61652"/>
    <lineage>
        <taxon>Bacteria</taxon>
        <taxon>Pseudomonadati</taxon>
        <taxon>Pseudomonadota</taxon>
        <taxon>Gammaproteobacteria</taxon>
        <taxon>Enterobacterales</taxon>
        <taxon>Yersiniaceae</taxon>
        <taxon>Serratia</taxon>
    </lineage>
</organism>
<dbReference type="EMBL" id="JADULK010000011">
    <property type="protein sequence ID" value="MBH1931831.1"/>
    <property type="molecule type" value="Genomic_DNA"/>
</dbReference>
<proteinExistence type="predicted"/>
<name>A0ABS0MHI5_SERRU</name>
<dbReference type="RefSeq" id="WP_197664734.1">
    <property type="nucleotide sequence ID" value="NZ_JADULK010000011.1"/>
</dbReference>
<reference evidence="1 2" key="1">
    <citation type="submission" date="2020-11" db="EMBL/GenBank/DDBJ databases">
        <title>Enhanced detection system for hospital associated transmission using whole genome sequencing surveillance.</title>
        <authorList>
            <person name="Harrison L.H."/>
            <person name="Van Tyne D."/>
            <person name="Marsh J.W."/>
            <person name="Griffith M.P."/>
            <person name="Snyder D.J."/>
            <person name="Cooper V.S."/>
            <person name="Mustapha M."/>
        </authorList>
    </citation>
    <scope>NUCLEOTIDE SEQUENCE [LARGE SCALE GENOMIC DNA]</scope>
    <source>
        <strain evidence="1 2">SER00230</strain>
    </source>
</reference>
<gene>
    <name evidence="1" type="ORF">I5U13_19410</name>
</gene>
<evidence type="ECO:0000313" key="2">
    <source>
        <dbReference type="Proteomes" id="UP000624159"/>
    </source>
</evidence>
<sequence>MQAYASAREGRILTESGGGKRPQRATVFFTLVCRLTDSCGYCVFYGRNLLHFRATFPVCARVIEAPNLINGVPNNACNLYPQISKNENYGGQAMLTIKRHDFIGFFICYYNN</sequence>
<accession>A0ABS0MHI5</accession>